<evidence type="ECO:0000259" key="2">
    <source>
        <dbReference type="Pfam" id="PF01048"/>
    </source>
</evidence>
<dbReference type="Pfam" id="PF01048">
    <property type="entry name" value="PNP_UDP_1"/>
    <property type="match status" value="1"/>
</dbReference>
<feature type="domain" description="Nucleoside phosphorylase" evidence="2">
    <location>
        <begin position="54"/>
        <end position="235"/>
    </location>
</feature>
<dbReference type="GO" id="GO:0019284">
    <property type="term" value="P:L-methionine salvage from S-adenosylmethionine"/>
    <property type="evidence" value="ECO:0007669"/>
    <property type="project" value="TreeGrafter"/>
</dbReference>
<proteinExistence type="predicted"/>
<dbReference type="Proteomes" id="UP000522333">
    <property type="component" value="Unassembled WGS sequence"/>
</dbReference>
<dbReference type="GO" id="GO:0009116">
    <property type="term" value="P:nucleoside metabolic process"/>
    <property type="evidence" value="ECO:0007669"/>
    <property type="project" value="InterPro"/>
</dbReference>
<organism evidence="3 4">
    <name type="scientific">Desulfovibrio piger</name>
    <dbReference type="NCBI Taxonomy" id="901"/>
    <lineage>
        <taxon>Bacteria</taxon>
        <taxon>Pseudomonadati</taxon>
        <taxon>Thermodesulfobacteriota</taxon>
        <taxon>Desulfovibrionia</taxon>
        <taxon>Desulfovibrionales</taxon>
        <taxon>Desulfovibrionaceae</taxon>
        <taxon>Desulfovibrio</taxon>
    </lineage>
</organism>
<dbReference type="InterPro" id="IPR000845">
    <property type="entry name" value="Nucleoside_phosphorylase_d"/>
</dbReference>
<dbReference type="EC" id="3.2.2.26" evidence="1"/>
<dbReference type="EMBL" id="JABAFY010000029">
    <property type="protein sequence ID" value="NME52524.1"/>
    <property type="molecule type" value="Genomic_DNA"/>
</dbReference>
<name>A0A848CG66_9BACT</name>
<dbReference type="Gene3D" id="3.40.50.1580">
    <property type="entry name" value="Nucleoside phosphorylase domain"/>
    <property type="match status" value="1"/>
</dbReference>
<reference evidence="3 4" key="1">
    <citation type="submission" date="2020-04" db="EMBL/GenBank/DDBJ databases">
        <authorList>
            <person name="Hitch T.C.A."/>
            <person name="Wylensek D."/>
            <person name="Clavel T."/>
        </authorList>
    </citation>
    <scope>NUCLEOTIDE SEQUENCE [LARGE SCALE GENOMIC DNA]</scope>
    <source>
        <strain evidence="3 4">PG-251-APC-1</strain>
    </source>
</reference>
<protein>
    <recommendedName>
        <fullName evidence="1">Futalosine hydrolase</fullName>
        <ecNumber evidence="1">3.2.2.26</ecNumber>
    </recommendedName>
</protein>
<dbReference type="InterPro" id="IPR019963">
    <property type="entry name" value="FL_hydrolase_MqnB"/>
</dbReference>
<dbReference type="GO" id="GO:0009234">
    <property type="term" value="P:menaquinone biosynthetic process"/>
    <property type="evidence" value="ECO:0007669"/>
    <property type="project" value="UniProtKB-UniRule"/>
</dbReference>
<dbReference type="GO" id="GO:0005829">
    <property type="term" value="C:cytosol"/>
    <property type="evidence" value="ECO:0007669"/>
    <property type="project" value="TreeGrafter"/>
</dbReference>
<evidence type="ECO:0000256" key="1">
    <source>
        <dbReference type="NCBIfam" id="TIGR03664"/>
    </source>
</evidence>
<gene>
    <name evidence="3" type="primary">mqnB</name>
    <name evidence="3" type="ORF">HF854_08310</name>
</gene>
<keyword evidence="3" id="KW-0326">Glycosidase</keyword>
<accession>A0A848CG66</accession>
<dbReference type="GO" id="GO:0008930">
    <property type="term" value="F:methylthioadenosine nucleosidase activity"/>
    <property type="evidence" value="ECO:0007669"/>
    <property type="project" value="TreeGrafter"/>
</dbReference>
<evidence type="ECO:0000313" key="4">
    <source>
        <dbReference type="Proteomes" id="UP000522333"/>
    </source>
</evidence>
<dbReference type="PANTHER" id="PTHR46832:SF2">
    <property type="entry name" value="FUTALOSINE HYDROLASE"/>
    <property type="match status" value="1"/>
</dbReference>
<keyword evidence="3" id="KW-0378">Hydrolase</keyword>
<dbReference type="AlphaFoldDB" id="A0A848CG66"/>
<comment type="caution">
    <text evidence="3">The sequence shown here is derived from an EMBL/GenBank/DDBJ whole genome shotgun (WGS) entry which is preliminary data.</text>
</comment>
<evidence type="ECO:0000313" key="3">
    <source>
        <dbReference type="EMBL" id="NME52524.1"/>
    </source>
</evidence>
<sequence length="251" mass="25842">METVSAVLLVCAATARELLSALPEQALGPAPGAACGPAAQTGLPEQELLPLHLGLPALACITGVGPVNAALGMGLALAGARQAGHAVSLVLNVGVAGSMDLQRAPLRSLWRVEEEIWPEYGLHDGTAVDGPSFGFPQWEGPHGPVFDRLPLAAPAQLPACLHGLCSLPAATSLSVAGVSASRQRVGQLRQAHPGALLENMEGFAVALACARQGIACVEVRSVSNRVGPRAPHETDFPGAMRRLADIWRPAP</sequence>
<dbReference type="GO" id="GO:0008782">
    <property type="term" value="F:adenosylhomocysteine nucleosidase activity"/>
    <property type="evidence" value="ECO:0007669"/>
    <property type="project" value="TreeGrafter"/>
</dbReference>
<dbReference type="SUPFAM" id="SSF53167">
    <property type="entry name" value="Purine and uridine phosphorylases"/>
    <property type="match status" value="1"/>
</dbReference>
<dbReference type="PANTHER" id="PTHR46832">
    <property type="entry name" value="5'-METHYLTHIOADENOSINE/S-ADENOSYLHOMOCYSTEINE NUCLEOSIDASE"/>
    <property type="match status" value="1"/>
</dbReference>
<dbReference type="InterPro" id="IPR035994">
    <property type="entry name" value="Nucleoside_phosphorylase_sf"/>
</dbReference>
<dbReference type="NCBIfam" id="TIGR03664">
    <property type="entry name" value="fut_nucase"/>
    <property type="match status" value="1"/>
</dbReference>